<gene>
    <name evidence="9" type="primary">fhlA_3</name>
    <name evidence="9" type="ORF">I41_38460</name>
</gene>
<dbReference type="SMART" id="SM00382">
    <property type="entry name" value="AAA"/>
    <property type="match status" value="1"/>
</dbReference>
<dbReference type="GO" id="GO:0003677">
    <property type="term" value="F:DNA binding"/>
    <property type="evidence" value="ECO:0007669"/>
    <property type="project" value="UniProtKB-KW"/>
</dbReference>
<evidence type="ECO:0000259" key="8">
    <source>
        <dbReference type="PROSITE" id="PS50045"/>
    </source>
</evidence>
<evidence type="ECO:0000256" key="7">
    <source>
        <dbReference type="SAM" id="Coils"/>
    </source>
</evidence>
<keyword evidence="5" id="KW-0010">Activator</keyword>
<accession>A0A517U1Z8</accession>
<dbReference type="OrthoDB" id="9807827at2"/>
<feature type="coiled-coil region" evidence="7">
    <location>
        <begin position="166"/>
        <end position="193"/>
    </location>
</feature>
<dbReference type="PROSITE" id="PS00675">
    <property type="entry name" value="SIGMA54_INTERACT_1"/>
    <property type="match status" value="1"/>
</dbReference>
<dbReference type="RefSeq" id="WP_145434377.1">
    <property type="nucleotide sequence ID" value="NZ_CP036339.1"/>
</dbReference>
<sequence>MERFREVLLAVWREACQHIEINESITGIAELLAADLPLDFMTVERIVPEHRMIATVAAAPHHPPSGMAASRECTPEEMKKLLAWVRIGRLSAPYVPGGAPEATLDVLALPRGSHDVRVAPLSSRGEAVGALVVAAKRGEKFTLAHEEMLSWMQEPLAVALENDRRLHELAALREAAEADRRSLLRRLGRQEINDLIVGERQGLAPVMKRVDLVSTSDAPVLLLGETGTGKEVVARAIHTRSDRRDGPFIRVNCGAIPPELVDSQLFGHEKGSFTGASETRQGWFERADGGTLFLDEIGELPHDAQVRFLRVLQDSFIERVGGREPIRVDVRVIAATHRDLSAMVREGRFREDLWYRIAVFPILLPPLRERLGDIPQLASHFAERAAVRFSLSPVAPTEQDIEALRSYSWPGNIRELGAVIDRSAILGEGHTLEIAAALGFSVDAGRQLPPIPAVAPGLPAHSANGGGDEDGIGSLDDALRRHIKAALKRARGRIEGPRGVAAMLEINPHTLRARMRKLKINWSEFREEGV</sequence>
<dbReference type="PROSITE" id="PS50045">
    <property type="entry name" value="SIGMA54_INTERACT_4"/>
    <property type="match status" value="1"/>
</dbReference>
<keyword evidence="9" id="KW-0456">Lyase</keyword>
<dbReference type="FunFam" id="3.40.50.300:FF:000006">
    <property type="entry name" value="DNA-binding transcriptional regulator NtrC"/>
    <property type="match status" value="1"/>
</dbReference>
<dbReference type="Gene3D" id="1.10.8.60">
    <property type="match status" value="1"/>
</dbReference>
<evidence type="ECO:0000256" key="4">
    <source>
        <dbReference type="ARBA" id="ARBA00023125"/>
    </source>
</evidence>
<dbReference type="PROSITE" id="PS00676">
    <property type="entry name" value="SIGMA54_INTERACT_2"/>
    <property type="match status" value="1"/>
</dbReference>
<dbReference type="EMBL" id="CP036339">
    <property type="protein sequence ID" value="QDT74649.1"/>
    <property type="molecule type" value="Genomic_DNA"/>
</dbReference>
<keyword evidence="2" id="KW-0067">ATP-binding</keyword>
<dbReference type="InterPro" id="IPR025662">
    <property type="entry name" value="Sigma_54_int_dom_ATP-bd_1"/>
</dbReference>
<dbReference type="SUPFAM" id="SSF55781">
    <property type="entry name" value="GAF domain-like"/>
    <property type="match status" value="1"/>
</dbReference>
<evidence type="ECO:0000256" key="6">
    <source>
        <dbReference type="ARBA" id="ARBA00023163"/>
    </source>
</evidence>
<keyword evidence="6" id="KW-0804">Transcription</keyword>
<keyword evidence="1" id="KW-0547">Nucleotide-binding</keyword>
<dbReference type="SUPFAM" id="SSF52540">
    <property type="entry name" value="P-loop containing nucleoside triphosphate hydrolases"/>
    <property type="match status" value="1"/>
</dbReference>
<keyword evidence="10" id="KW-1185">Reference proteome</keyword>
<proteinExistence type="predicted"/>
<evidence type="ECO:0000256" key="3">
    <source>
        <dbReference type="ARBA" id="ARBA00023015"/>
    </source>
</evidence>
<name>A0A517U1Z8_9BACT</name>
<dbReference type="InterPro" id="IPR002078">
    <property type="entry name" value="Sigma_54_int"/>
</dbReference>
<dbReference type="InterPro" id="IPR058031">
    <property type="entry name" value="AAA_lid_NorR"/>
</dbReference>
<organism evidence="9 10">
    <name type="scientific">Lacipirellula limnantheis</name>
    <dbReference type="NCBI Taxonomy" id="2528024"/>
    <lineage>
        <taxon>Bacteria</taxon>
        <taxon>Pseudomonadati</taxon>
        <taxon>Planctomycetota</taxon>
        <taxon>Planctomycetia</taxon>
        <taxon>Pirellulales</taxon>
        <taxon>Lacipirellulaceae</taxon>
        <taxon>Lacipirellula</taxon>
    </lineage>
</organism>
<feature type="domain" description="Sigma-54 factor interaction" evidence="8">
    <location>
        <begin position="196"/>
        <end position="425"/>
    </location>
</feature>
<dbReference type="PROSITE" id="PS00688">
    <property type="entry name" value="SIGMA54_INTERACT_3"/>
    <property type="match status" value="1"/>
</dbReference>
<dbReference type="InterPro" id="IPR029016">
    <property type="entry name" value="GAF-like_dom_sf"/>
</dbReference>
<evidence type="ECO:0000313" key="10">
    <source>
        <dbReference type="Proteomes" id="UP000317909"/>
    </source>
</evidence>
<dbReference type="PANTHER" id="PTHR32071:SF117">
    <property type="entry name" value="PTS-DEPENDENT DIHYDROXYACETONE KINASE OPERON REGULATORY PROTEIN-RELATED"/>
    <property type="match status" value="1"/>
</dbReference>
<keyword evidence="7" id="KW-0175">Coiled coil</keyword>
<dbReference type="GO" id="GO:0005524">
    <property type="term" value="F:ATP binding"/>
    <property type="evidence" value="ECO:0007669"/>
    <property type="project" value="UniProtKB-KW"/>
</dbReference>
<dbReference type="Gene3D" id="1.10.10.60">
    <property type="entry name" value="Homeodomain-like"/>
    <property type="match status" value="1"/>
</dbReference>
<dbReference type="Gene3D" id="3.30.450.40">
    <property type="match status" value="1"/>
</dbReference>
<dbReference type="Proteomes" id="UP000317909">
    <property type="component" value="Chromosome"/>
</dbReference>
<dbReference type="GO" id="GO:0006355">
    <property type="term" value="P:regulation of DNA-templated transcription"/>
    <property type="evidence" value="ECO:0007669"/>
    <property type="project" value="InterPro"/>
</dbReference>
<evidence type="ECO:0000256" key="1">
    <source>
        <dbReference type="ARBA" id="ARBA00022741"/>
    </source>
</evidence>
<dbReference type="InterPro" id="IPR025943">
    <property type="entry name" value="Sigma_54_int_dom_ATP-bd_2"/>
</dbReference>
<keyword evidence="4" id="KW-0238">DNA-binding</keyword>
<evidence type="ECO:0000256" key="5">
    <source>
        <dbReference type="ARBA" id="ARBA00023159"/>
    </source>
</evidence>
<dbReference type="InterPro" id="IPR027417">
    <property type="entry name" value="P-loop_NTPase"/>
</dbReference>
<evidence type="ECO:0000313" key="9">
    <source>
        <dbReference type="EMBL" id="QDT74649.1"/>
    </source>
</evidence>
<dbReference type="InterPro" id="IPR003593">
    <property type="entry name" value="AAA+_ATPase"/>
</dbReference>
<dbReference type="Pfam" id="PF00158">
    <property type="entry name" value="Sigma54_activat"/>
    <property type="match status" value="1"/>
</dbReference>
<reference evidence="9 10" key="1">
    <citation type="submission" date="2019-02" db="EMBL/GenBank/DDBJ databases">
        <title>Deep-cultivation of Planctomycetes and their phenomic and genomic characterization uncovers novel biology.</title>
        <authorList>
            <person name="Wiegand S."/>
            <person name="Jogler M."/>
            <person name="Boedeker C."/>
            <person name="Pinto D."/>
            <person name="Vollmers J."/>
            <person name="Rivas-Marin E."/>
            <person name="Kohn T."/>
            <person name="Peeters S.H."/>
            <person name="Heuer A."/>
            <person name="Rast P."/>
            <person name="Oberbeckmann S."/>
            <person name="Bunk B."/>
            <person name="Jeske O."/>
            <person name="Meyerdierks A."/>
            <person name="Storesund J.E."/>
            <person name="Kallscheuer N."/>
            <person name="Luecker S."/>
            <person name="Lage O.M."/>
            <person name="Pohl T."/>
            <person name="Merkel B.J."/>
            <person name="Hornburger P."/>
            <person name="Mueller R.-W."/>
            <person name="Bruemmer F."/>
            <person name="Labrenz M."/>
            <person name="Spormann A.M."/>
            <person name="Op den Camp H."/>
            <person name="Overmann J."/>
            <person name="Amann R."/>
            <person name="Jetten M.S.M."/>
            <person name="Mascher T."/>
            <person name="Medema M.H."/>
            <person name="Devos D.P."/>
            <person name="Kaster A.-K."/>
            <person name="Ovreas L."/>
            <person name="Rohde M."/>
            <person name="Galperin M.Y."/>
            <person name="Jogler C."/>
        </authorList>
    </citation>
    <scope>NUCLEOTIDE SEQUENCE [LARGE SCALE GENOMIC DNA]</scope>
    <source>
        <strain evidence="9 10">I41</strain>
    </source>
</reference>
<dbReference type="Pfam" id="PF25601">
    <property type="entry name" value="AAA_lid_14"/>
    <property type="match status" value="1"/>
</dbReference>
<dbReference type="KEGG" id="llh:I41_38460"/>
<dbReference type="GO" id="GO:0016829">
    <property type="term" value="F:lyase activity"/>
    <property type="evidence" value="ECO:0007669"/>
    <property type="project" value="UniProtKB-KW"/>
</dbReference>
<dbReference type="InterPro" id="IPR025944">
    <property type="entry name" value="Sigma_54_int_dom_CS"/>
</dbReference>
<dbReference type="CDD" id="cd00009">
    <property type="entry name" value="AAA"/>
    <property type="match status" value="1"/>
</dbReference>
<dbReference type="PANTHER" id="PTHR32071">
    <property type="entry name" value="TRANSCRIPTIONAL REGULATORY PROTEIN"/>
    <property type="match status" value="1"/>
</dbReference>
<protein>
    <submittedName>
        <fullName evidence="9">Formate hydrogenlyase transcriptional activator</fullName>
    </submittedName>
</protein>
<keyword evidence="3" id="KW-0805">Transcription regulation</keyword>
<dbReference type="AlphaFoldDB" id="A0A517U1Z8"/>
<dbReference type="Gene3D" id="3.40.50.300">
    <property type="entry name" value="P-loop containing nucleotide triphosphate hydrolases"/>
    <property type="match status" value="1"/>
</dbReference>
<evidence type="ECO:0000256" key="2">
    <source>
        <dbReference type="ARBA" id="ARBA00022840"/>
    </source>
</evidence>